<keyword evidence="2" id="KW-1185">Reference proteome</keyword>
<dbReference type="CDD" id="cd18186">
    <property type="entry name" value="BTB_POZ_ZBTB_KLHL-like"/>
    <property type="match status" value="1"/>
</dbReference>
<proteinExistence type="predicted"/>
<dbReference type="AlphaFoldDB" id="A0A4R0RJB1"/>
<dbReference type="EMBL" id="RWJN01000269">
    <property type="protein sequence ID" value="TCD63868.1"/>
    <property type="molecule type" value="Genomic_DNA"/>
</dbReference>
<dbReference type="SUPFAM" id="SSF54695">
    <property type="entry name" value="POZ domain"/>
    <property type="match status" value="1"/>
</dbReference>
<dbReference type="OrthoDB" id="1262810at2759"/>
<protein>
    <recommendedName>
        <fullName evidence="3">BTB domain-containing protein</fullName>
    </recommendedName>
</protein>
<feature type="non-terminal residue" evidence="1">
    <location>
        <position position="1"/>
    </location>
</feature>
<sequence>KHFETMFGPNWSEQTEPVEVDAISEVLGHALDYIYSGSIPELESQEVLLGLLELSDCWDLSELFKSVENQLIPTISLLTYEELQRIGERYHADTLIKACEQFQEDNAHAL</sequence>
<dbReference type="Proteomes" id="UP000292702">
    <property type="component" value="Unassembled WGS sequence"/>
</dbReference>
<dbReference type="Gene3D" id="3.30.710.10">
    <property type="entry name" value="Potassium Channel Kv1.1, Chain A"/>
    <property type="match status" value="1"/>
</dbReference>
<comment type="caution">
    <text evidence="1">The sequence shown here is derived from an EMBL/GenBank/DDBJ whole genome shotgun (WGS) entry which is preliminary data.</text>
</comment>
<evidence type="ECO:0000313" key="2">
    <source>
        <dbReference type="Proteomes" id="UP000292702"/>
    </source>
</evidence>
<name>A0A4R0RJB1_9APHY</name>
<evidence type="ECO:0000313" key="1">
    <source>
        <dbReference type="EMBL" id="TCD63868.1"/>
    </source>
</evidence>
<organism evidence="1 2">
    <name type="scientific">Steccherinum ochraceum</name>
    <dbReference type="NCBI Taxonomy" id="92696"/>
    <lineage>
        <taxon>Eukaryota</taxon>
        <taxon>Fungi</taxon>
        <taxon>Dikarya</taxon>
        <taxon>Basidiomycota</taxon>
        <taxon>Agaricomycotina</taxon>
        <taxon>Agaricomycetes</taxon>
        <taxon>Polyporales</taxon>
        <taxon>Steccherinaceae</taxon>
        <taxon>Steccherinum</taxon>
    </lineage>
</organism>
<gene>
    <name evidence="1" type="ORF">EIP91_004807</name>
</gene>
<dbReference type="InterPro" id="IPR011333">
    <property type="entry name" value="SKP1/BTB/POZ_sf"/>
</dbReference>
<evidence type="ECO:0008006" key="3">
    <source>
        <dbReference type="Google" id="ProtNLM"/>
    </source>
</evidence>
<reference evidence="1 2" key="1">
    <citation type="submission" date="2018-11" db="EMBL/GenBank/DDBJ databases">
        <title>Genome assembly of Steccherinum ochraceum LE-BIN_3174, the white-rot fungus of the Steccherinaceae family (The Residual Polyporoid clade, Polyporales, Basidiomycota).</title>
        <authorList>
            <person name="Fedorova T.V."/>
            <person name="Glazunova O.A."/>
            <person name="Landesman E.O."/>
            <person name="Moiseenko K.V."/>
            <person name="Psurtseva N.V."/>
            <person name="Savinova O.S."/>
            <person name="Shakhova N.V."/>
            <person name="Tyazhelova T.V."/>
            <person name="Vasina D.V."/>
        </authorList>
    </citation>
    <scope>NUCLEOTIDE SEQUENCE [LARGE SCALE GENOMIC DNA]</scope>
    <source>
        <strain evidence="1 2">LE-BIN_3174</strain>
    </source>
</reference>
<accession>A0A4R0RJB1</accession>